<organism evidence="1 4">
    <name type="scientific">Sorangium cellulosum</name>
    <name type="common">Polyangium cellulosum</name>
    <dbReference type="NCBI Taxonomy" id="56"/>
    <lineage>
        <taxon>Bacteria</taxon>
        <taxon>Pseudomonadati</taxon>
        <taxon>Myxococcota</taxon>
        <taxon>Polyangia</taxon>
        <taxon>Polyangiales</taxon>
        <taxon>Polyangiaceae</taxon>
        <taxon>Sorangium</taxon>
    </lineage>
</organism>
<evidence type="ECO:0000313" key="4">
    <source>
        <dbReference type="Proteomes" id="UP000075604"/>
    </source>
</evidence>
<evidence type="ECO:0008006" key="5">
    <source>
        <dbReference type="Google" id="ProtNLM"/>
    </source>
</evidence>
<dbReference type="Proteomes" id="UP000075604">
    <property type="component" value="Unassembled WGS sequence"/>
</dbReference>
<evidence type="ECO:0000313" key="3">
    <source>
        <dbReference type="Proteomes" id="UP000075502"/>
    </source>
</evidence>
<accession>A0A150P2Q2</accession>
<name>A0A150P2Q2_SORCE</name>
<evidence type="ECO:0000313" key="2">
    <source>
        <dbReference type="EMBL" id="KYG11171.1"/>
    </source>
</evidence>
<reference evidence="3 4" key="1">
    <citation type="submission" date="2014-02" db="EMBL/GenBank/DDBJ databases">
        <title>The small core and large imbalanced accessory genome model reveals a collaborative survival strategy of Sorangium cellulosum strains in nature.</title>
        <authorList>
            <person name="Han K."/>
            <person name="Peng R."/>
            <person name="Blom J."/>
            <person name="Li Y.-Z."/>
        </authorList>
    </citation>
    <scope>NUCLEOTIDE SEQUENCE [LARGE SCALE GENOMIC DNA]</scope>
    <source>
        <strain evidence="2 3">So0007-03</strain>
        <strain evidence="1 4">So0157-18</strain>
    </source>
</reference>
<dbReference type="Proteomes" id="UP000075502">
    <property type="component" value="Unassembled WGS sequence"/>
</dbReference>
<comment type="caution">
    <text evidence="1">The sequence shown here is derived from an EMBL/GenBank/DDBJ whole genome shotgun (WGS) entry which is preliminary data.</text>
</comment>
<protein>
    <recommendedName>
        <fullName evidence="5">Transposase</fullName>
    </recommendedName>
</protein>
<gene>
    <name evidence="1" type="ORF">BE04_15510</name>
    <name evidence="2" type="ORF">BE21_08445</name>
</gene>
<sequence>MDLDIDCLREAKVENVERLAHALGVRLPEHKRHDRRAYTRELIRVVMQGIRRDAERSRSRRFFGRS</sequence>
<evidence type="ECO:0000313" key="1">
    <source>
        <dbReference type="EMBL" id="KYF49752.1"/>
    </source>
</evidence>
<dbReference type="EMBL" id="JEME01000116">
    <property type="protein sequence ID" value="KYG11171.1"/>
    <property type="molecule type" value="Genomic_DNA"/>
</dbReference>
<dbReference type="AlphaFoldDB" id="A0A150P2Q2"/>
<proteinExistence type="predicted"/>
<dbReference type="EMBL" id="JELX01004212">
    <property type="protein sequence ID" value="KYF49752.1"/>
    <property type="molecule type" value="Genomic_DNA"/>
</dbReference>